<name>A0A975H7K4_9FLAO</name>
<gene>
    <name evidence="5" type="ORF">J3359_04840</name>
</gene>
<evidence type="ECO:0000259" key="4">
    <source>
        <dbReference type="PROSITE" id="PS50043"/>
    </source>
</evidence>
<proteinExistence type="predicted"/>
<dbReference type="GO" id="GO:0006355">
    <property type="term" value="P:regulation of DNA-templated transcription"/>
    <property type="evidence" value="ECO:0007669"/>
    <property type="project" value="InterPro"/>
</dbReference>
<evidence type="ECO:0000256" key="3">
    <source>
        <dbReference type="ARBA" id="ARBA00023163"/>
    </source>
</evidence>
<dbReference type="RefSeq" id="WP_208079616.1">
    <property type="nucleotide sequence ID" value="NZ_CP071869.1"/>
</dbReference>
<dbReference type="InterPro" id="IPR016032">
    <property type="entry name" value="Sig_transdc_resp-reg_C-effctor"/>
</dbReference>
<evidence type="ECO:0000313" key="5">
    <source>
        <dbReference type="EMBL" id="QTE23611.1"/>
    </source>
</evidence>
<keyword evidence="3" id="KW-0804">Transcription</keyword>
<dbReference type="EMBL" id="CP071869">
    <property type="protein sequence ID" value="QTE23611.1"/>
    <property type="molecule type" value="Genomic_DNA"/>
</dbReference>
<dbReference type="SUPFAM" id="SSF46894">
    <property type="entry name" value="C-terminal effector domain of the bipartite response regulators"/>
    <property type="match status" value="1"/>
</dbReference>
<organism evidence="5 6">
    <name type="scientific">Polaribacter cellanae</name>
    <dbReference type="NCBI Taxonomy" id="2818493"/>
    <lineage>
        <taxon>Bacteria</taxon>
        <taxon>Pseudomonadati</taxon>
        <taxon>Bacteroidota</taxon>
        <taxon>Flavobacteriia</taxon>
        <taxon>Flavobacteriales</taxon>
        <taxon>Flavobacteriaceae</taxon>
    </lineage>
</organism>
<dbReference type="PROSITE" id="PS50043">
    <property type="entry name" value="HTH_LUXR_2"/>
    <property type="match status" value="1"/>
</dbReference>
<dbReference type="Pfam" id="PF00196">
    <property type="entry name" value="GerE"/>
    <property type="match status" value="1"/>
</dbReference>
<protein>
    <submittedName>
        <fullName evidence="5">Response regulator transcription factor</fullName>
    </submittedName>
</protein>
<dbReference type="KEGG" id="pcea:J3359_04840"/>
<dbReference type="Gene3D" id="1.10.10.10">
    <property type="entry name" value="Winged helix-like DNA-binding domain superfamily/Winged helix DNA-binding domain"/>
    <property type="match status" value="1"/>
</dbReference>
<evidence type="ECO:0000256" key="1">
    <source>
        <dbReference type="ARBA" id="ARBA00023015"/>
    </source>
</evidence>
<dbReference type="PANTHER" id="PTHR44688:SF16">
    <property type="entry name" value="DNA-BINDING TRANSCRIPTIONAL ACTIVATOR DEVR_DOSR"/>
    <property type="match status" value="1"/>
</dbReference>
<evidence type="ECO:0000256" key="2">
    <source>
        <dbReference type="ARBA" id="ARBA00023125"/>
    </source>
</evidence>
<dbReference type="CDD" id="cd06170">
    <property type="entry name" value="LuxR_C_like"/>
    <property type="match status" value="1"/>
</dbReference>
<dbReference type="InterPro" id="IPR036388">
    <property type="entry name" value="WH-like_DNA-bd_sf"/>
</dbReference>
<feature type="domain" description="HTH luxR-type" evidence="4">
    <location>
        <begin position="186"/>
        <end position="251"/>
    </location>
</feature>
<sequence length="253" mass="29992">MDNRIDNFFSIQNTVNHISDNDYKQVHDYLEPIRAFARTSYKSIYVIDYQKKCLDYVSDNPLLLCGHTAKEVKEMGYGFYFNFVPKEDLDLLLKINTVWFNFYDNISLEERKRYTILYDFRLKNKNGKTILVNHKLTPLFLTSNGKIWKAICIVSLSSRHHSGNVKIYKQGSNKFWRYDLENNFWKVEEKVVLTEREKEILRYSAQGYTINEIAEIIFLSPATIKFHRQKLFEDLHVSNITEAISFAINNKLI</sequence>
<keyword evidence="2" id="KW-0238">DNA-binding</keyword>
<dbReference type="PANTHER" id="PTHR44688">
    <property type="entry name" value="DNA-BINDING TRANSCRIPTIONAL ACTIVATOR DEVR_DOSR"/>
    <property type="match status" value="1"/>
</dbReference>
<dbReference type="SMART" id="SM00421">
    <property type="entry name" value="HTH_LUXR"/>
    <property type="match status" value="1"/>
</dbReference>
<dbReference type="Gene3D" id="3.30.450.20">
    <property type="entry name" value="PAS domain"/>
    <property type="match status" value="1"/>
</dbReference>
<dbReference type="PRINTS" id="PR00038">
    <property type="entry name" value="HTHLUXR"/>
</dbReference>
<keyword evidence="6" id="KW-1185">Reference proteome</keyword>
<reference evidence="5 6" key="1">
    <citation type="submission" date="2021-03" db="EMBL/GenBank/DDBJ databases">
        <title>Complete genome of Polaribacter_sp.SM13.</title>
        <authorList>
            <person name="Jeong S.W."/>
            <person name="Bae J.W."/>
        </authorList>
    </citation>
    <scope>NUCLEOTIDE SEQUENCE [LARGE SCALE GENOMIC DNA]</scope>
    <source>
        <strain evidence="5 6">SM13</strain>
    </source>
</reference>
<dbReference type="AlphaFoldDB" id="A0A975H7K4"/>
<dbReference type="GO" id="GO:0003677">
    <property type="term" value="F:DNA binding"/>
    <property type="evidence" value="ECO:0007669"/>
    <property type="project" value="UniProtKB-KW"/>
</dbReference>
<evidence type="ECO:0000313" key="6">
    <source>
        <dbReference type="Proteomes" id="UP000663920"/>
    </source>
</evidence>
<dbReference type="Proteomes" id="UP000663920">
    <property type="component" value="Chromosome"/>
</dbReference>
<dbReference type="InterPro" id="IPR000792">
    <property type="entry name" value="Tscrpt_reg_LuxR_C"/>
</dbReference>
<accession>A0A975H7K4</accession>
<keyword evidence="1" id="KW-0805">Transcription regulation</keyword>